<evidence type="ECO:0000259" key="2">
    <source>
        <dbReference type="Pfam" id="PF24476"/>
    </source>
</evidence>
<dbReference type="PANTHER" id="PTHR35186">
    <property type="entry name" value="ANK_REP_REGION DOMAIN-CONTAINING PROTEIN"/>
    <property type="match status" value="1"/>
</dbReference>
<keyword evidence="4" id="KW-1185">Reference proteome</keyword>
<dbReference type="InterPro" id="IPR056002">
    <property type="entry name" value="DUF7580"/>
</dbReference>
<accession>A0ABR2IVX2</accession>
<feature type="region of interest" description="Disordered" evidence="1">
    <location>
        <begin position="262"/>
        <end position="284"/>
    </location>
</feature>
<sequence length="559" mass="62532">MATGIEIVGVILGTIPLMIEGIKIYRNVCDKSSRSRVKRALDTLATEIQAEETILCEAYHILRDEAEIDWIENEQIEKKVELHHEGFSVAFSDTAKAMQTTIEELKKKLGMDPDGKILDPSTVVRFKLMWVNSEIDGLMRSLRLNNERLMAMVNIARNSVILEPRSQRTREANLIGVVRHMLNNACSALSGAMKCECQGSHVMNLRVEPYSQLLPRNSAVEELGEKMRIHVVVMFGMLVHHQSQQLWYSEEISLKKNKPESIPRKIFAPSPPTPGETHAAKATGKATTITRALKRLSGKKQKKPDNEASTELEAVHGGNRPVEDICGVLSQKQCMPIVDCYGYIVDASAPEPVEFSIQPSGNPQITWSVLTLRDVLKGHGSELPRLKYGHKMKLAALVARALLQLSASSWLPEIMTSENMVILKSGDDTIYDSIYVSQSITKAPSIQLNLPSYYNRHEQMVLALGIMLIELMLGVPWEEIRTSANNPSQEGSASDQGLAQEKLRELRDVNLNCFSAAKYCVNVEILETRGDLESHALRREIYENVVGPLEDNLNSRQRD</sequence>
<dbReference type="EMBL" id="JAPCWZ010000004">
    <property type="protein sequence ID" value="KAK8868942.1"/>
    <property type="molecule type" value="Genomic_DNA"/>
</dbReference>
<protein>
    <recommendedName>
        <fullName evidence="2">DUF7580 domain-containing protein</fullName>
    </recommendedName>
</protein>
<comment type="caution">
    <text evidence="3">The sequence shown here is derived from an EMBL/GenBank/DDBJ whole genome shotgun (WGS) entry which is preliminary data.</text>
</comment>
<dbReference type="Pfam" id="PF24476">
    <property type="entry name" value="DUF7580"/>
    <property type="match status" value="1"/>
</dbReference>
<gene>
    <name evidence="3" type="ORF">PGQ11_007520</name>
</gene>
<evidence type="ECO:0000313" key="3">
    <source>
        <dbReference type="EMBL" id="KAK8868942.1"/>
    </source>
</evidence>
<reference evidence="3 4" key="1">
    <citation type="journal article" date="2024" name="IMA Fungus">
        <title>Apiospora arundinis, a panoply of carbohydrate-active enzymes and secondary metabolites.</title>
        <authorList>
            <person name="Sorensen T."/>
            <person name="Petersen C."/>
            <person name="Muurmann A.T."/>
            <person name="Christiansen J.V."/>
            <person name="Brundto M.L."/>
            <person name="Overgaard C.K."/>
            <person name="Boysen A.T."/>
            <person name="Wollenberg R.D."/>
            <person name="Larsen T.O."/>
            <person name="Sorensen J.L."/>
            <person name="Nielsen K.L."/>
            <person name="Sondergaard T.E."/>
        </authorList>
    </citation>
    <scope>NUCLEOTIDE SEQUENCE [LARGE SCALE GENOMIC DNA]</scope>
    <source>
        <strain evidence="3 4">AAU 773</strain>
    </source>
</reference>
<dbReference type="Proteomes" id="UP001390339">
    <property type="component" value="Unassembled WGS sequence"/>
</dbReference>
<name>A0ABR2IVX2_9PEZI</name>
<evidence type="ECO:0000313" key="4">
    <source>
        <dbReference type="Proteomes" id="UP001390339"/>
    </source>
</evidence>
<evidence type="ECO:0000256" key="1">
    <source>
        <dbReference type="SAM" id="MobiDB-lite"/>
    </source>
</evidence>
<proteinExistence type="predicted"/>
<dbReference type="PANTHER" id="PTHR35186:SF4">
    <property type="entry name" value="PRION-INHIBITION AND PROPAGATION HELO DOMAIN-CONTAINING PROTEIN"/>
    <property type="match status" value="1"/>
</dbReference>
<organism evidence="3 4">
    <name type="scientific">Apiospora arundinis</name>
    <dbReference type="NCBI Taxonomy" id="335852"/>
    <lineage>
        <taxon>Eukaryota</taxon>
        <taxon>Fungi</taxon>
        <taxon>Dikarya</taxon>
        <taxon>Ascomycota</taxon>
        <taxon>Pezizomycotina</taxon>
        <taxon>Sordariomycetes</taxon>
        <taxon>Xylariomycetidae</taxon>
        <taxon>Amphisphaeriales</taxon>
        <taxon>Apiosporaceae</taxon>
        <taxon>Apiospora</taxon>
    </lineage>
</organism>
<feature type="domain" description="DUF7580" evidence="2">
    <location>
        <begin position="341"/>
        <end position="555"/>
    </location>
</feature>